<feature type="compositionally biased region" description="Polar residues" evidence="4">
    <location>
        <begin position="1395"/>
        <end position="1408"/>
    </location>
</feature>
<feature type="region of interest" description="Disordered" evidence="4">
    <location>
        <begin position="110"/>
        <end position="134"/>
    </location>
</feature>
<feature type="compositionally biased region" description="Polar residues" evidence="4">
    <location>
        <begin position="1157"/>
        <end position="1166"/>
    </location>
</feature>
<dbReference type="InterPro" id="IPR053004">
    <property type="entry name" value="MAGUK_Signaling_Regulators"/>
</dbReference>
<feature type="domain" description="PDZ" evidence="7">
    <location>
        <begin position="613"/>
        <end position="702"/>
    </location>
</feature>
<keyword evidence="10" id="KW-1185">Reference proteome</keyword>
<dbReference type="Pfam" id="PF00625">
    <property type="entry name" value="Guanylate_kin"/>
    <property type="match status" value="1"/>
</dbReference>
<evidence type="ECO:0000259" key="8">
    <source>
        <dbReference type="PROSITE" id="PS50209"/>
    </source>
</evidence>
<feature type="region of interest" description="Disordered" evidence="4">
    <location>
        <begin position="1025"/>
        <end position="1066"/>
    </location>
</feature>
<dbReference type="SUPFAM" id="SSF47986">
    <property type="entry name" value="DEATH domain"/>
    <property type="match status" value="1"/>
</dbReference>
<dbReference type="SMART" id="SM00228">
    <property type="entry name" value="PDZ"/>
    <property type="match status" value="4"/>
</dbReference>
<dbReference type="SUPFAM" id="SSF50044">
    <property type="entry name" value="SH3-domain"/>
    <property type="match status" value="1"/>
</dbReference>
<dbReference type="Gene3D" id="1.10.533.10">
    <property type="entry name" value="Death Domain, Fas"/>
    <property type="match status" value="1"/>
</dbReference>
<dbReference type="Pfam" id="PF04822">
    <property type="entry name" value="Takusan"/>
    <property type="match status" value="1"/>
</dbReference>
<dbReference type="InterPro" id="IPR008145">
    <property type="entry name" value="GK/Ca_channel_bsu"/>
</dbReference>
<dbReference type="InterPro" id="IPR001315">
    <property type="entry name" value="CARD"/>
</dbReference>
<dbReference type="InterPro" id="IPR035537">
    <property type="entry name" value="DLG5_SH3"/>
</dbReference>
<feature type="domain" description="PDZ" evidence="7">
    <location>
        <begin position="711"/>
        <end position="788"/>
    </location>
</feature>
<evidence type="ECO:0000256" key="3">
    <source>
        <dbReference type="SAM" id="Coils"/>
    </source>
</evidence>
<evidence type="ECO:0000256" key="2">
    <source>
        <dbReference type="PROSITE-ProRule" id="PRU00192"/>
    </source>
</evidence>
<feature type="region of interest" description="Disordered" evidence="4">
    <location>
        <begin position="1120"/>
        <end position="1174"/>
    </location>
</feature>
<dbReference type="FunFam" id="2.30.42.10:FF:000152">
    <property type="entry name" value="disks large homolog 5 isoform X1"/>
    <property type="match status" value="1"/>
</dbReference>
<feature type="compositionally biased region" description="Low complexity" evidence="4">
    <location>
        <begin position="112"/>
        <end position="122"/>
    </location>
</feature>
<dbReference type="PANTHER" id="PTHR46360">
    <property type="entry name" value="DISKS LARGE HOMOLOG 5"/>
    <property type="match status" value="1"/>
</dbReference>
<dbReference type="SMART" id="SM00326">
    <property type="entry name" value="SH3"/>
    <property type="match status" value="1"/>
</dbReference>
<dbReference type="GO" id="GO:0042981">
    <property type="term" value="P:regulation of apoptotic process"/>
    <property type="evidence" value="ECO:0007669"/>
    <property type="project" value="InterPro"/>
</dbReference>
<dbReference type="InterPro" id="IPR001478">
    <property type="entry name" value="PDZ"/>
</dbReference>
<name>A0A3Q2XKF8_HIPCM</name>
<sequence>MDPRHREFLEKCHHNLAESVTDADQLVEVLSRGGTLSPAERHELARGGGGGAEKVELLVKILLRKDRDHFADFCSALEETNPHLRPVLLTGTVLVFCFLAGSTYSVLSTMPSDSESSGSLSSVGTPTPASSPPLAHVDAQRVHDKMETVLFQLRHVTRERDELRKRLALSSPGSTFDDSGHDYERLKLQCMKAMADLQSLQNQHNGTLKRCEEAVKKADYYHTLHSRLAGEHSQLKDELEAVRLDNVQLLREHDHAKQNCEELRRLRDDHQREVADMRLLHQQVVIREGSSDALNKLYDSAVDKLESVRNDYEGLRKLYNDKTANHNADLSRLDHAEEENRRLQKQLDVLMKQRDAAIHYQQQYSSSIRRLDQQELSKVAAQNVELQHEMERLQSEVTRFKTQQLKANKECENFKDERDSVISEYRLIMSERDQVIKEVERLQTGLEVAEAKLKNTSSEQRVANEELEALRQKQDSATLDMERASKEIEMLRKQYEAVSQELSEALQEAEVAKCRRDWAFQERDKIVGERESVRTLCDNLRRERDRAVSDLADALRNLDDTRKQKNDAVRELKELKEKMEDQLEKEARYRQLMAHSSHDSAIDMDSVEWETEVVEFEKRRDMDLKALGFDIAEGVNDPYLPGDCGVFVSKVDKGSLAEGRLRVNDWLLKINNVDLTSKDRKQAIKAVLSGEGVLNMVVRRRKSLGGRVATPVQINLSGHKDCGICLESGVFVASLAPGSPAVRDNNLTVGDRLLAINGIPLDNKSLPECDALLRACRESLCISLAKFLPQSCSGQSLYESLRESEKVCKSCRNTKRKCCTQADGCACEMRCRVGDDEEGHDDPGLHCHHVPGDSLHSRSPSEPLAEFGYRRQDLHRRPFTFTPVLPDGGAPSGKAGGGTWPKVIAGASVPECAQLSIYKRSKQRKSIFDMNTFRRPEAPPKLDYMSLSQLPKHSPQSSVAESFQGPPTPPARSDSFRFKHSQQNSSASDSTIPGSPSRGSSPVTESEAGKQAYYSAEASQLESMTLGDDDGSQHREPDKRRCRPKSAPALRRNVTPLHIPPPMQVSRKYPMMQNTNLKILSLQYMNRHDCAISDPTQRGLAPCPAKTSVLRNTVYPTWSQEMQTGNCPPGPTPSVQTTQHHGRHSVDLNHKLAGDMSESSPPSHGTHSLPSSSRLVSLSALQFRAERIRMPPTRYPCSTGSDRESRSHSECNSPTTPPKSPVGLDTSSFASSQLASSISTQLRISVSRAPVVDGRKDGPYLEEPRNVTVQRGAEPLGISIVSGETGGVFVSKVTAGSIAHQAHLEYGDQLLEFNGINLRNANEQQARLVIGQQCDTVTILAQYNPHMFQLGNHSRSSSRMESIGTQPTSRGSGTSTPDNRSVGDTLSEQDEGTVTPPSKQTTPVTSPHTGELNMKYLDEDSPAKTPDGLLPGDLLLEVSSDSMKNKTKEEAYLELLKPAETVTFKVQNCVDELAAISQIPGDGFFIRSLYERVADVEQELSFKKDDILYVEDTLPNGNFGYWTAWHLDEKAQKMEKGQIPSKYMIDQELYRRHGVADMKDDGSGGSKTLSAAARRSFFRRRLKHKRNGSKDGKDLMASEAMMSDYLPITEDGVSLMYQRVQKVECLAPRPVLILGPLAEASKDMLVNEAPAKFSRCLPEIMKASQQAIERGVKDCVFIDYKRRSGHFDVTTVASIKEMTEKDCHCLLDIAPHAIERLHSVHVYPIVIFIRYKNAKQIKEQRDPLYIRDKLSQKLSKEQFEAAQKTEQEYSPFFTGVVQGGSVSYICTQIVTIVEQEQNKVLWIPDGAP</sequence>
<reference evidence="9" key="1">
    <citation type="submission" date="2025-08" db="UniProtKB">
        <authorList>
            <consortium name="Ensembl"/>
        </authorList>
    </citation>
    <scope>IDENTIFICATION</scope>
</reference>
<dbReference type="GO" id="GO:0035331">
    <property type="term" value="P:negative regulation of hippo signaling"/>
    <property type="evidence" value="ECO:0007669"/>
    <property type="project" value="TreeGrafter"/>
</dbReference>
<dbReference type="Gene3D" id="2.30.30.40">
    <property type="entry name" value="SH3 Domains"/>
    <property type="match status" value="1"/>
</dbReference>
<feature type="domain" description="SH3" evidence="5">
    <location>
        <begin position="1481"/>
        <end position="1549"/>
    </location>
</feature>
<dbReference type="InterPro" id="IPR011029">
    <property type="entry name" value="DEATH-like_dom_sf"/>
</dbReference>
<evidence type="ECO:0000313" key="10">
    <source>
        <dbReference type="Proteomes" id="UP000264820"/>
    </source>
</evidence>
<dbReference type="OMA" id="QEHYMAD"/>
<dbReference type="SUPFAM" id="SSF50156">
    <property type="entry name" value="PDZ domain-like"/>
    <property type="match status" value="4"/>
</dbReference>
<feature type="compositionally biased region" description="Basic and acidic residues" evidence="4">
    <location>
        <begin position="1144"/>
        <end position="1153"/>
    </location>
</feature>
<dbReference type="Ensembl" id="ENSHCOT00000013795.1">
    <property type="protein sequence ID" value="ENSHCOP00000000431.1"/>
    <property type="gene ID" value="ENSHCOG00000001253.1"/>
</dbReference>
<evidence type="ECO:0000256" key="1">
    <source>
        <dbReference type="ARBA" id="ARBA00022443"/>
    </source>
</evidence>
<keyword evidence="3" id="KW-0175">Coiled coil</keyword>
<dbReference type="Gene3D" id="2.30.42.10">
    <property type="match status" value="4"/>
</dbReference>
<proteinExistence type="predicted"/>
<dbReference type="InterPro" id="IPR036028">
    <property type="entry name" value="SH3-like_dom_sf"/>
</dbReference>
<dbReference type="GO" id="GO:0005886">
    <property type="term" value="C:plasma membrane"/>
    <property type="evidence" value="ECO:0007669"/>
    <property type="project" value="TreeGrafter"/>
</dbReference>
<dbReference type="PROSITE" id="PS50052">
    <property type="entry name" value="GUANYLATE_KINASE_2"/>
    <property type="match status" value="1"/>
</dbReference>
<feature type="region of interest" description="Disordered" evidence="4">
    <location>
        <begin position="929"/>
        <end position="1010"/>
    </location>
</feature>
<dbReference type="InterPro" id="IPR036034">
    <property type="entry name" value="PDZ_sf"/>
</dbReference>
<dbReference type="PROSITE" id="PS50002">
    <property type="entry name" value="SH3"/>
    <property type="match status" value="1"/>
</dbReference>
<evidence type="ECO:0000259" key="7">
    <source>
        <dbReference type="PROSITE" id="PS50106"/>
    </source>
</evidence>
<dbReference type="Pfam" id="PF00595">
    <property type="entry name" value="PDZ"/>
    <property type="match status" value="3"/>
</dbReference>
<dbReference type="InterPro" id="IPR008144">
    <property type="entry name" value="Guanylate_kin-like_dom"/>
</dbReference>
<dbReference type="CDD" id="cd06767">
    <property type="entry name" value="PDZ3_DLG5-like"/>
    <property type="match status" value="1"/>
</dbReference>
<dbReference type="InterPro" id="IPR006907">
    <property type="entry name" value="DLG5_N"/>
</dbReference>
<dbReference type="STRING" id="109280.ENSHCOP00000000431"/>
<feature type="compositionally biased region" description="Polar residues" evidence="4">
    <location>
        <begin position="946"/>
        <end position="961"/>
    </location>
</feature>
<accession>A0A3Q2XKF8</accession>
<dbReference type="SMART" id="SM00072">
    <property type="entry name" value="GuKc"/>
    <property type="match status" value="1"/>
</dbReference>
<evidence type="ECO:0000259" key="5">
    <source>
        <dbReference type="PROSITE" id="PS50002"/>
    </source>
</evidence>
<keyword evidence="1 2" id="KW-0728">SH3 domain</keyword>
<evidence type="ECO:0000313" key="9">
    <source>
        <dbReference type="Ensembl" id="ENSHCOP00000000431.1"/>
    </source>
</evidence>
<feature type="compositionally biased region" description="Polar residues" evidence="4">
    <location>
        <begin position="1351"/>
        <end position="1386"/>
    </location>
</feature>
<feature type="domain" description="PDZ" evidence="7">
    <location>
        <begin position="1266"/>
        <end position="1345"/>
    </location>
</feature>
<dbReference type="FunFam" id="2.30.30.40:FF:000130">
    <property type="entry name" value="Discs large 5, isoform A"/>
    <property type="match status" value="1"/>
</dbReference>
<dbReference type="PROSITE" id="PS50209">
    <property type="entry name" value="CARD"/>
    <property type="match status" value="1"/>
</dbReference>
<dbReference type="InterPro" id="IPR001452">
    <property type="entry name" value="SH3_domain"/>
</dbReference>
<feature type="region of interest" description="Disordered" evidence="4">
    <location>
        <begin position="1187"/>
        <end position="1227"/>
    </location>
</feature>
<dbReference type="InterPro" id="IPR027417">
    <property type="entry name" value="P-loop_NTPase"/>
</dbReference>
<dbReference type="CDD" id="cd11860">
    <property type="entry name" value="SH3_DLG5"/>
    <property type="match status" value="1"/>
</dbReference>
<feature type="domain" description="Guanylate kinase-like" evidence="6">
    <location>
        <begin position="1628"/>
        <end position="1794"/>
    </location>
</feature>
<dbReference type="Proteomes" id="UP000264820">
    <property type="component" value="Unplaced"/>
</dbReference>
<evidence type="ECO:0000256" key="4">
    <source>
        <dbReference type="SAM" id="MobiDB-lite"/>
    </source>
</evidence>
<feature type="coiled-coil region" evidence="3">
    <location>
        <begin position="183"/>
        <end position="592"/>
    </location>
</feature>
<dbReference type="PANTHER" id="PTHR46360:SF1">
    <property type="entry name" value="DISKS LARGE HOMOLOG 5"/>
    <property type="match status" value="1"/>
</dbReference>
<dbReference type="PROSITE" id="PS50106">
    <property type="entry name" value="PDZ"/>
    <property type="match status" value="3"/>
</dbReference>
<organism evidence="9 10">
    <name type="scientific">Hippocampus comes</name>
    <name type="common">Tiger tail seahorse</name>
    <dbReference type="NCBI Taxonomy" id="109280"/>
    <lineage>
        <taxon>Eukaryota</taxon>
        <taxon>Metazoa</taxon>
        <taxon>Chordata</taxon>
        <taxon>Craniata</taxon>
        <taxon>Vertebrata</taxon>
        <taxon>Euteleostomi</taxon>
        <taxon>Actinopterygii</taxon>
        <taxon>Neopterygii</taxon>
        <taxon>Teleostei</taxon>
        <taxon>Neoteleostei</taxon>
        <taxon>Acanthomorphata</taxon>
        <taxon>Syngnathiaria</taxon>
        <taxon>Syngnathiformes</taxon>
        <taxon>Syngnathoidei</taxon>
        <taxon>Syngnathidae</taxon>
        <taxon>Hippocampus</taxon>
    </lineage>
</organism>
<feature type="domain" description="CARD" evidence="8">
    <location>
        <begin position="1"/>
        <end position="92"/>
    </location>
</feature>
<dbReference type="GeneTree" id="ENSGT00940000155303"/>
<feature type="compositionally biased region" description="Polar residues" evidence="4">
    <location>
        <begin position="981"/>
        <end position="1004"/>
    </location>
</feature>
<dbReference type="SUPFAM" id="SSF52540">
    <property type="entry name" value="P-loop containing nucleoside triphosphate hydrolases"/>
    <property type="match status" value="1"/>
</dbReference>
<dbReference type="CDD" id="cd06764">
    <property type="entry name" value="PDZ1_DLG5-like"/>
    <property type="match status" value="1"/>
</dbReference>
<reference evidence="9" key="2">
    <citation type="submission" date="2025-09" db="UniProtKB">
        <authorList>
            <consortium name="Ensembl"/>
        </authorList>
    </citation>
    <scope>IDENTIFICATION</scope>
</reference>
<dbReference type="Gene3D" id="3.40.50.300">
    <property type="entry name" value="P-loop containing nucleotide triphosphate hydrolases"/>
    <property type="match status" value="1"/>
</dbReference>
<dbReference type="CDD" id="cd06765">
    <property type="entry name" value="PDZ2_DLG5-like"/>
    <property type="match status" value="1"/>
</dbReference>
<evidence type="ECO:0000259" key="6">
    <source>
        <dbReference type="PROSITE" id="PS50052"/>
    </source>
</evidence>
<dbReference type="CDD" id="cd01671">
    <property type="entry name" value="CARD"/>
    <property type="match status" value="1"/>
</dbReference>
<dbReference type="Pfam" id="PF16610">
    <property type="entry name" value="dbPDZ_assoc"/>
    <property type="match status" value="1"/>
</dbReference>
<protein>
    <submittedName>
        <fullName evidence="9">Discs large MAGUK scaffold protein 5</fullName>
    </submittedName>
</protein>
<feature type="region of interest" description="Disordered" evidence="4">
    <location>
        <begin position="1350"/>
        <end position="1427"/>
    </location>
</feature>